<organism evidence="2 3">
    <name type="scientific">Protopolystoma xenopodis</name>
    <dbReference type="NCBI Taxonomy" id="117903"/>
    <lineage>
        <taxon>Eukaryota</taxon>
        <taxon>Metazoa</taxon>
        <taxon>Spiralia</taxon>
        <taxon>Lophotrochozoa</taxon>
        <taxon>Platyhelminthes</taxon>
        <taxon>Monogenea</taxon>
        <taxon>Polyopisthocotylea</taxon>
        <taxon>Polystomatidea</taxon>
        <taxon>Polystomatidae</taxon>
        <taxon>Protopolystoma</taxon>
    </lineage>
</organism>
<evidence type="ECO:0000313" key="2">
    <source>
        <dbReference type="EMBL" id="VEL23909.1"/>
    </source>
</evidence>
<dbReference type="EMBL" id="CAAALY010064741">
    <property type="protein sequence ID" value="VEL23909.1"/>
    <property type="molecule type" value="Genomic_DNA"/>
</dbReference>
<evidence type="ECO:0000256" key="1">
    <source>
        <dbReference type="SAM" id="MobiDB-lite"/>
    </source>
</evidence>
<proteinExistence type="predicted"/>
<name>A0A448WZ91_9PLAT</name>
<protein>
    <submittedName>
        <fullName evidence="2">Uncharacterized protein</fullName>
    </submittedName>
</protein>
<accession>A0A448WZ91</accession>
<feature type="region of interest" description="Disordered" evidence="1">
    <location>
        <begin position="1"/>
        <end position="61"/>
    </location>
</feature>
<dbReference type="AlphaFoldDB" id="A0A448WZ91"/>
<comment type="caution">
    <text evidence="2">The sequence shown here is derived from an EMBL/GenBank/DDBJ whole genome shotgun (WGS) entry which is preliminary data.</text>
</comment>
<sequence length="105" mass="11409">MSLSTGREGRPVAELVQPNKPRKESADQRPRCARRSSGPVCRRGDECRQVGPSDESSPSALCSLQPSLSSASVCSSALAELTDLFTYPAYFNRRKLNQTDCVEGC</sequence>
<dbReference type="Proteomes" id="UP000784294">
    <property type="component" value="Unassembled WGS sequence"/>
</dbReference>
<evidence type="ECO:0000313" key="3">
    <source>
        <dbReference type="Proteomes" id="UP000784294"/>
    </source>
</evidence>
<gene>
    <name evidence="2" type="ORF">PXEA_LOCUS17349</name>
</gene>
<feature type="compositionally biased region" description="Basic and acidic residues" evidence="1">
    <location>
        <begin position="21"/>
        <end position="30"/>
    </location>
</feature>
<keyword evidence="3" id="KW-1185">Reference proteome</keyword>
<reference evidence="2" key="1">
    <citation type="submission" date="2018-11" db="EMBL/GenBank/DDBJ databases">
        <authorList>
            <consortium name="Pathogen Informatics"/>
        </authorList>
    </citation>
    <scope>NUCLEOTIDE SEQUENCE</scope>
</reference>